<reference evidence="3" key="1">
    <citation type="journal article" date="2019" name="Int. J. Syst. Evol. Microbiol.">
        <title>The Global Catalogue of Microorganisms (GCM) 10K type strain sequencing project: providing services to taxonomists for standard genome sequencing and annotation.</title>
        <authorList>
            <consortium name="The Broad Institute Genomics Platform"/>
            <consortium name="The Broad Institute Genome Sequencing Center for Infectious Disease"/>
            <person name="Wu L."/>
            <person name="Ma J."/>
        </authorList>
    </citation>
    <scope>NUCLEOTIDE SEQUENCE [LARGE SCALE GENOMIC DNA]</scope>
    <source>
        <strain evidence="3">JCM 11813</strain>
    </source>
</reference>
<gene>
    <name evidence="2" type="ORF">GCM10009606_14740</name>
</gene>
<evidence type="ECO:0000313" key="3">
    <source>
        <dbReference type="Proteomes" id="UP001499979"/>
    </source>
</evidence>
<dbReference type="Proteomes" id="UP001499979">
    <property type="component" value="Unassembled WGS sequence"/>
</dbReference>
<feature type="transmembrane region" description="Helical" evidence="1">
    <location>
        <begin position="12"/>
        <end position="33"/>
    </location>
</feature>
<proteinExistence type="predicted"/>
<evidence type="ECO:0008006" key="4">
    <source>
        <dbReference type="Google" id="ProtNLM"/>
    </source>
</evidence>
<keyword evidence="3" id="KW-1185">Reference proteome</keyword>
<protein>
    <recommendedName>
        <fullName evidence="4">DUF4245 domain-containing protein</fullName>
    </recommendedName>
</protein>
<dbReference type="RefSeq" id="WP_343906843.1">
    <property type="nucleotide sequence ID" value="NZ_BAAAJE010000006.1"/>
</dbReference>
<keyword evidence="1" id="KW-0812">Transmembrane</keyword>
<accession>A0ABP4F1F5</accession>
<keyword evidence="1" id="KW-1133">Transmembrane helix</keyword>
<organism evidence="2 3">
    <name type="scientific">Nocardioides aquiterrae</name>
    <dbReference type="NCBI Taxonomy" id="203799"/>
    <lineage>
        <taxon>Bacteria</taxon>
        <taxon>Bacillati</taxon>
        <taxon>Actinomycetota</taxon>
        <taxon>Actinomycetes</taxon>
        <taxon>Propionibacteriales</taxon>
        <taxon>Nocardioidaceae</taxon>
        <taxon>Nocardioides</taxon>
    </lineage>
</organism>
<sequence>MSASTSNTRTSTWVGVAVGVVLLGLMAAFAIALPRAHGDAEAAPAPIDLTLPATLPGGYAAADDPDSFQGGQLAGQAEQIAQQQAASTKYGNEVLPHVLGNPAATRSYVVDGTKAVFVQVFQAQGGAFAPTVLTDPETTNGGGGTTMETLGDGVCILTYGQSQDGTPGAPAASQCQVTHGELTVQIQSTAVPADELVKVAGSLADDLQGAQDQ</sequence>
<keyword evidence="1" id="KW-0472">Membrane</keyword>
<evidence type="ECO:0000256" key="1">
    <source>
        <dbReference type="SAM" id="Phobius"/>
    </source>
</evidence>
<comment type="caution">
    <text evidence="2">The sequence shown here is derived from an EMBL/GenBank/DDBJ whole genome shotgun (WGS) entry which is preliminary data.</text>
</comment>
<dbReference type="EMBL" id="BAAAJE010000006">
    <property type="protein sequence ID" value="GAA1135561.1"/>
    <property type="molecule type" value="Genomic_DNA"/>
</dbReference>
<evidence type="ECO:0000313" key="2">
    <source>
        <dbReference type="EMBL" id="GAA1135561.1"/>
    </source>
</evidence>
<name>A0ABP4F1F5_9ACTN</name>